<dbReference type="Proteomes" id="UP001152803">
    <property type="component" value="Unassembled WGS sequence"/>
</dbReference>
<protein>
    <recommendedName>
        <fullName evidence="8">HMG box domain-containing protein</fullName>
    </recommendedName>
</protein>
<keyword evidence="6" id="KW-0175">Coiled coil</keyword>
<dbReference type="SMART" id="SM00398">
    <property type="entry name" value="HMG"/>
    <property type="match status" value="1"/>
</dbReference>
<feature type="compositionally biased region" description="Basic and acidic residues" evidence="7">
    <location>
        <begin position="404"/>
        <end position="421"/>
    </location>
</feature>
<name>A0A9Q1HVQ0_CONCO</name>
<dbReference type="GO" id="GO:0000981">
    <property type="term" value="F:DNA-binding transcription factor activity, RNA polymerase II-specific"/>
    <property type="evidence" value="ECO:0007669"/>
    <property type="project" value="TreeGrafter"/>
</dbReference>
<evidence type="ECO:0000256" key="5">
    <source>
        <dbReference type="PROSITE-ProRule" id="PRU00267"/>
    </source>
</evidence>
<feature type="region of interest" description="Disordered" evidence="7">
    <location>
        <begin position="222"/>
        <end position="352"/>
    </location>
</feature>
<dbReference type="GO" id="GO:0000978">
    <property type="term" value="F:RNA polymerase II cis-regulatory region sequence-specific DNA binding"/>
    <property type="evidence" value="ECO:0007669"/>
    <property type="project" value="TreeGrafter"/>
</dbReference>
<dbReference type="CDD" id="cd22030">
    <property type="entry name" value="HMG-box_SoxD"/>
    <property type="match status" value="1"/>
</dbReference>
<dbReference type="SUPFAM" id="SSF47095">
    <property type="entry name" value="HMG-box"/>
    <property type="match status" value="1"/>
</dbReference>
<organism evidence="9 10">
    <name type="scientific">Conger conger</name>
    <name type="common">Conger eel</name>
    <name type="synonym">Muraena conger</name>
    <dbReference type="NCBI Taxonomy" id="82655"/>
    <lineage>
        <taxon>Eukaryota</taxon>
        <taxon>Metazoa</taxon>
        <taxon>Chordata</taxon>
        <taxon>Craniata</taxon>
        <taxon>Vertebrata</taxon>
        <taxon>Euteleostomi</taxon>
        <taxon>Actinopterygii</taxon>
        <taxon>Neopterygii</taxon>
        <taxon>Teleostei</taxon>
        <taxon>Anguilliformes</taxon>
        <taxon>Congridae</taxon>
        <taxon>Conger</taxon>
    </lineage>
</organism>
<dbReference type="Gene3D" id="1.10.30.10">
    <property type="entry name" value="High mobility group box domain"/>
    <property type="match status" value="1"/>
</dbReference>
<dbReference type="PROSITE" id="PS50118">
    <property type="entry name" value="HMG_BOX_2"/>
    <property type="match status" value="1"/>
</dbReference>
<feature type="region of interest" description="Disordered" evidence="7">
    <location>
        <begin position="396"/>
        <end position="533"/>
    </location>
</feature>
<feature type="compositionally biased region" description="Basic and acidic residues" evidence="7">
    <location>
        <begin position="305"/>
        <end position="326"/>
    </location>
</feature>
<dbReference type="EMBL" id="JAFJMO010000010">
    <property type="protein sequence ID" value="KAJ8265115.1"/>
    <property type="molecule type" value="Genomic_DNA"/>
</dbReference>
<reference evidence="9" key="1">
    <citation type="journal article" date="2023" name="Science">
        <title>Genome structures resolve the early diversification of teleost fishes.</title>
        <authorList>
            <person name="Parey E."/>
            <person name="Louis A."/>
            <person name="Montfort J."/>
            <person name="Bouchez O."/>
            <person name="Roques C."/>
            <person name="Iampietro C."/>
            <person name="Lluch J."/>
            <person name="Castinel A."/>
            <person name="Donnadieu C."/>
            <person name="Desvignes T."/>
            <person name="Floi Bucao C."/>
            <person name="Jouanno E."/>
            <person name="Wen M."/>
            <person name="Mejri S."/>
            <person name="Dirks R."/>
            <person name="Jansen H."/>
            <person name="Henkel C."/>
            <person name="Chen W.J."/>
            <person name="Zahm M."/>
            <person name="Cabau C."/>
            <person name="Klopp C."/>
            <person name="Thompson A.W."/>
            <person name="Robinson-Rechavi M."/>
            <person name="Braasch I."/>
            <person name="Lecointre G."/>
            <person name="Bobe J."/>
            <person name="Postlethwait J.H."/>
            <person name="Berthelot C."/>
            <person name="Roest Crollius H."/>
            <person name="Guiguen Y."/>
        </authorList>
    </citation>
    <scope>NUCLEOTIDE SEQUENCE</scope>
    <source>
        <strain evidence="9">Concon-B</strain>
    </source>
</reference>
<keyword evidence="10" id="KW-1185">Reference proteome</keyword>
<dbReference type="PANTHER" id="PTHR45789:SF4">
    <property type="entry name" value="TRANSCRIPTION FACTOR SOX-13"/>
    <property type="match status" value="1"/>
</dbReference>
<keyword evidence="1" id="KW-0805">Transcription regulation</keyword>
<dbReference type="Pfam" id="PF00505">
    <property type="entry name" value="HMG_box"/>
    <property type="match status" value="1"/>
</dbReference>
<dbReference type="PANTHER" id="PTHR45789">
    <property type="entry name" value="FI18025P1"/>
    <property type="match status" value="1"/>
</dbReference>
<feature type="compositionally biased region" description="Polar residues" evidence="7">
    <location>
        <begin position="235"/>
        <end position="244"/>
    </location>
</feature>
<dbReference type="InterPro" id="IPR051356">
    <property type="entry name" value="SOX/SOX-like_TF"/>
</dbReference>
<dbReference type="GO" id="GO:0005634">
    <property type="term" value="C:nucleus"/>
    <property type="evidence" value="ECO:0007669"/>
    <property type="project" value="UniProtKB-UniRule"/>
</dbReference>
<evidence type="ECO:0000256" key="1">
    <source>
        <dbReference type="ARBA" id="ARBA00023015"/>
    </source>
</evidence>
<evidence type="ECO:0000313" key="10">
    <source>
        <dbReference type="Proteomes" id="UP001152803"/>
    </source>
</evidence>
<dbReference type="InterPro" id="IPR009071">
    <property type="entry name" value="HMG_box_dom"/>
</dbReference>
<dbReference type="GO" id="GO:0045165">
    <property type="term" value="P:cell fate commitment"/>
    <property type="evidence" value="ECO:0007669"/>
    <property type="project" value="TreeGrafter"/>
</dbReference>
<feature type="compositionally biased region" description="Polar residues" evidence="7">
    <location>
        <begin position="335"/>
        <end position="347"/>
    </location>
</feature>
<feature type="domain" description="HMG box" evidence="8">
    <location>
        <begin position="352"/>
        <end position="420"/>
    </location>
</feature>
<comment type="caution">
    <text evidence="9">The sequence shown here is derived from an EMBL/GenBank/DDBJ whole genome shotgun (WGS) entry which is preliminary data.</text>
</comment>
<feature type="DNA-binding region" description="HMG box" evidence="5">
    <location>
        <begin position="352"/>
        <end position="420"/>
    </location>
</feature>
<dbReference type="FunFam" id="1.10.30.10:FF:000003">
    <property type="entry name" value="Putative transcription factor SOX-6"/>
    <property type="match status" value="1"/>
</dbReference>
<evidence type="ECO:0000256" key="6">
    <source>
        <dbReference type="SAM" id="Coils"/>
    </source>
</evidence>
<evidence type="ECO:0000256" key="7">
    <source>
        <dbReference type="SAM" id="MobiDB-lite"/>
    </source>
</evidence>
<gene>
    <name evidence="9" type="ORF">COCON_G00142140</name>
</gene>
<evidence type="ECO:0000256" key="2">
    <source>
        <dbReference type="ARBA" id="ARBA00023125"/>
    </source>
</evidence>
<feature type="compositionally biased region" description="Low complexity" evidence="7">
    <location>
        <begin position="457"/>
        <end position="469"/>
    </location>
</feature>
<keyword evidence="3" id="KW-0804">Transcription</keyword>
<sequence length="533" mass="59925">MELCALCLHGNSEMTDVVVKLERREGEDGGGAIGAGLQTASPCDWFIQPPSEQLETPSGTMLGTCTPSDDSASQEFHRSLQSNINEKAADSLVEKELQVVLMIHQLSGLREALLGAHSEHKNMAALLMVKQQQQMELAQQQQEQITRQQQQLIQQQQKINLLQHHIQQVNMPYVMIPAFHHNTQPPSATSESQRGLPLQPITCQQREHVEYPRVLSTAQVTPVKSVHSQGGGQPLNLTSKLSGQEQRKMRHPQTLESQPQPGLHLGVQSEGGTVSQHFHDGQRLLRTHRVGARDRDPPAPVQVSVREELIHRKRKTEAASEDHQSSDSEAGAAMSASQGPLSESPAPSSEHIKRPMNAFMVWAKVERRRILQTFPNMHNSSISKILGSHWKSMSNQQKQPYYEEQARLSRQHQERYPDYKYKPRPKRTCAQEGRRPRASEYQASVTSLHQEQHRALSPSQSDHYSSTSSDNRHPSKGSFPWQHALTDHFLTHGPEPLNSGLVRRHAEDANRQQHSKEEKDKGNSEAESMGHTD</sequence>
<evidence type="ECO:0000256" key="4">
    <source>
        <dbReference type="ARBA" id="ARBA00023242"/>
    </source>
</evidence>
<proteinExistence type="predicted"/>
<feature type="coiled-coil region" evidence="6">
    <location>
        <begin position="123"/>
        <end position="158"/>
    </location>
</feature>
<evidence type="ECO:0000259" key="8">
    <source>
        <dbReference type="PROSITE" id="PS50118"/>
    </source>
</evidence>
<evidence type="ECO:0000313" key="9">
    <source>
        <dbReference type="EMBL" id="KAJ8265115.1"/>
    </source>
</evidence>
<evidence type="ECO:0000256" key="3">
    <source>
        <dbReference type="ARBA" id="ARBA00023163"/>
    </source>
</evidence>
<feature type="compositionally biased region" description="Basic and acidic residues" evidence="7">
    <location>
        <begin position="504"/>
        <end position="533"/>
    </location>
</feature>
<dbReference type="InterPro" id="IPR036910">
    <property type="entry name" value="HMG_box_dom_sf"/>
</dbReference>
<keyword evidence="4 5" id="KW-0539">Nucleus</keyword>
<accession>A0A9Q1HVQ0</accession>
<dbReference type="AlphaFoldDB" id="A0A9Q1HVQ0"/>
<keyword evidence="2 5" id="KW-0238">DNA-binding</keyword>
<dbReference type="OrthoDB" id="6247875at2759"/>